<keyword evidence="2" id="KW-0812">Transmembrane</keyword>
<proteinExistence type="predicted"/>
<dbReference type="EMBL" id="NMUH01000738">
    <property type="protein sequence ID" value="MQL84079.1"/>
    <property type="molecule type" value="Genomic_DNA"/>
</dbReference>
<feature type="region of interest" description="Disordered" evidence="1">
    <location>
        <begin position="154"/>
        <end position="178"/>
    </location>
</feature>
<protein>
    <recommendedName>
        <fullName evidence="5">Hydroxyproline-rich glycoprotein family protein</fullName>
    </recommendedName>
</protein>
<evidence type="ECO:0000313" key="3">
    <source>
        <dbReference type="EMBL" id="MQL84079.1"/>
    </source>
</evidence>
<sequence>MMGAAHQQPPPPPQQQHQFMPPSYEAAPTSSSSRPMLGFPLGTALLLLVIFCLSGVLSCCYHWDKIQALRRRALGLGEGEPADEENGGGDGGVDPAAGIPPSNESLPVIMPGDRIPKFMAWPCPCDHLPSFAAPPRASDEPPPPDQVDKLATVEGLSSPAPAPPSAALSCATTHTAIT</sequence>
<keyword evidence="2" id="KW-0472">Membrane</keyword>
<accession>A0A843UWQ0</accession>
<evidence type="ECO:0000256" key="1">
    <source>
        <dbReference type="SAM" id="MobiDB-lite"/>
    </source>
</evidence>
<name>A0A843UWQ0_COLES</name>
<feature type="region of interest" description="Disordered" evidence="1">
    <location>
        <begin position="79"/>
        <end position="99"/>
    </location>
</feature>
<organism evidence="3 4">
    <name type="scientific">Colocasia esculenta</name>
    <name type="common">Wild taro</name>
    <name type="synonym">Arum esculentum</name>
    <dbReference type="NCBI Taxonomy" id="4460"/>
    <lineage>
        <taxon>Eukaryota</taxon>
        <taxon>Viridiplantae</taxon>
        <taxon>Streptophyta</taxon>
        <taxon>Embryophyta</taxon>
        <taxon>Tracheophyta</taxon>
        <taxon>Spermatophyta</taxon>
        <taxon>Magnoliopsida</taxon>
        <taxon>Liliopsida</taxon>
        <taxon>Araceae</taxon>
        <taxon>Aroideae</taxon>
        <taxon>Colocasieae</taxon>
        <taxon>Colocasia</taxon>
    </lineage>
</organism>
<keyword evidence="4" id="KW-1185">Reference proteome</keyword>
<feature type="transmembrane region" description="Helical" evidence="2">
    <location>
        <begin position="39"/>
        <end position="63"/>
    </location>
</feature>
<dbReference type="AlphaFoldDB" id="A0A843UWQ0"/>
<dbReference type="Proteomes" id="UP000652761">
    <property type="component" value="Unassembled WGS sequence"/>
</dbReference>
<dbReference type="InterPro" id="IPR037699">
    <property type="entry name" value="At5g65660-like"/>
</dbReference>
<reference evidence="3" key="1">
    <citation type="submission" date="2017-07" db="EMBL/GenBank/DDBJ databases">
        <title>Taro Niue Genome Assembly and Annotation.</title>
        <authorList>
            <person name="Atibalentja N."/>
            <person name="Keating K."/>
            <person name="Fields C.J."/>
        </authorList>
    </citation>
    <scope>NUCLEOTIDE SEQUENCE</scope>
    <source>
        <strain evidence="3">Niue_2</strain>
        <tissue evidence="3">Leaf</tissue>
    </source>
</reference>
<comment type="caution">
    <text evidence="3">The sequence shown here is derived from an EMBL/GenBank/DDBJ whole genome shotgun (WGS) entry which is preliminary data.</text>
</comment>
<dbReference type="PANTHER" id="PTHR34291">
    <property type="entry name" value="HYDROXYPROLINE-RICH GLYCOPROTEIN FAMILY PROTEIN"/>
    <property type="match status" value="1"/>
</dbReference>
<dbReference type="OrthoDB" id="1936969at2759"/>
<evidence type="ECO:0008006" key="5">
    <source>
        <dbReference type="Google" id="ProtNLM"/>
    </source>
</evidence>
<gene>
    <name evidence="3" type="ORF">Taro_016600</name>
</gene>
<feature type="region of interest" description="Disordered" evidence="1">
    <location>
        <begin position="1"/>
        <end position="32"/>
    </location>
</feature>
<evidence type="ECO:0000313" key="4">
    <source>
        <dbReference type="Proteomes" id="UP000652761"/>
    </source>
</evidence>
<keyword evidence="2" id="KW-1133">Transmembrane helix</keyword>
<dbReference type="PANTHER" id="PTHR34291:SF1">
    <property type="entry name" value="HYDROXYPROLINE-RICH GLYCOPROTEIN FAMILY PROTEIN"/>
    <property type="match status" value="1"/>
</dbReference>
<evidence type="ECO:0000256" key="2">
    <source>
        <dbReference type="SAM" id="Phobius"/>
    </source>
</evidence>